<accession>A0A235BSE7</accession>
<evidence type="ECO:0000313" key="2">
    <source>
        <dbReference type="EMBL" id="OYD15420.1"/>
    </source>
</evidence>
<dbReference type="Gene3D" id="2.60.40.4070">
    <property type="match status" value="1"/>
</dbReference>
<dbReference type="Pfam" id="PF14870">
    <property type="entry name" value="PSII_BNR"/>
    <property type="match status" value="1"/>
</dbReference>
<organism evidence="2 3">
    <name type="scientific">candidate division WOR-3 bacterium JGI_Cruoil_03_44_89</name>
    <dbReference type="NCBI Taxonomy" id="1973748"/>
    <lineage>
        <taxon>Bacteria</taxon>
        <taxon>Bacteria division WOR-3</taxon>
    </lineage>
</organism>
<dbReference type="Proteomes" id="UP000215215">
    <property type="component" value="Unassembled WGS sequence"/>
</dbReference>
<dbReference type="EMBL" id="NOZQ01000123">
    <property type="protein sequence ID" value="OYD15420.1"/>
    <property type="molecule type" value="Genomic_DNA"/>
</dbReference>
<name>A0A235BSE7_UNCW3</name>
<feature type="domain" description="Photosynthesis system II assembly factor Ycf48/Hcf136-like" evidence="1">
    <location>
        <begin position="192"/>
        <end position="271"/>
    </location>
</feature>
<dbReference type="SUPFAM" id="SSF110296">
    <property type="entry name" value="Oligoxyloglucan reducing end-specific cellobiohydrolase"/>
    <property type="match status" value="1"/>
</dbReference>
<protein>
    <recommendedName>
        <fullName evidence="1">Photosynthesis system II assembly factor Ycf48/Hcf136-like domain-containing protein</fullName>
    </recommendedName>
</protein>
<proteinExistence type="predicted"/>
<evidence type="ECO:0000259" key="1">
    <source>
        <dbReference type="Pfam" id="PF14870"/>
    </source>
</evidence>
<dbReference type="AlphaFoldDB" id="A0A235BSE7"/>
<dbReference type="PANTHER" id="PTHR47199:SF2">
    <property type="entry name" value="PHOTOSYSTEM II STABILITY_ASSEMBLY FACTOR HCF136, CHLOROPLASTIC"/>
    <property type="match status" value="1"/>
</dbReference>
<sequence length="426" mass="47439">MNILLLLFAFLPHNFHGCAVAPDGMHGWAVTLDTVPLDTLSIIHTSNGGMDWEKQVNPLERQFFDVTCIDSNRAWICGVGGIILGTDDGGETWNIESDGHTKYYARIQLLDTLHGYAAGGDGVFGRKEGAIWQRVFTQWYQTDFYGVAFADTLNGWMCGRPSPEAGGEASHIVHTTEGGSSWELQVEDSVYDFLDICFIGGKYGWVVGGKDSTYEPLILHTADAGQHWDEQTNIEGGYYLRSVEFPDRYNGWACGMFGTILKTTDGGESWFSQPNPADSTIFDIELVDPFRGIAVGNGILLYRIEIARAWQEWVLGIEENNNIFSGFTISPNPFNEKTVISYSIGSCGQLSVIGDQPITDYRSPITFTIYDLSGRLIRRFTIYDLRFTSVVWDGRDDRGNSVPTGTYMCVLDGGEVKLKQKIVKIR</sequence>
<evidence type="ECO:0000313" key="3">
    <source>
        <dbReference type="Proteomes" id="UP000215215"/>
    </source>
</evidence>
<reference evidence="2 3" key="1">
    <citation type="submission" date="2017-07" db="EMBL/GenBank/DDBJ databases">
        <title>Recovery of genomes from metagenomes via a dereplication, aggregation, and scoring strategy.</title>
        <authorList>
            <person name="Sieber C.M."/>
            <person name="Probst A.J."/>
            <person name="Sharrar A."/>
            <person name="Thomas B.C."/>
            <person name="Hess M."/>
            <person name="Tringe S.G."/>
            <person name="Banfield J.F."/>
        </authorList>
    </citation>
    <scope>NUCLEOTIDE SEQUENCE [LARGE SCALE GENOMIC DNA]</scope>
    <source>
        <strain evidence="2">JGI_Cruoil_03_44_89</strain>
    </source>
</reference>
<dbReference type="PANTHER" id="PTHR47199">
    <property type="entry name" value="PHOTOSYSTEM II STABILITY/ASSEMBLY FACTOR HCF136, CHLOROPLASTIC"/>
    <property type="match status" value="1"/>
</dbReference>
<comment type="caution">
    <text evidence="2">The sequence shown here is derived from an EMBL/GenBank/DDBJ whole genome shotgun (WGS) entry which is preliminary data.</text>
</comment>
<dbReference type="InterPro" id="IPR028203">
    <property type="entry name" value="PSII_CF48-like_dom"/>
</dbReference>
<gene>
    <name evidence="2" type="ORF">CH333_05850</name>
</gene>